<dbReference type="GO" id="GO:0005634">
    <property type="term" value="C:nucleus"/>
    <property type="evidence" value="ECO:0007669"/>
    <property type="project" value="UniProtKB-SubCell"/>
</dbReference>
<feature type="region of interest" description="Disordered" evidence="5">
    <location>
        <begin position="467"/>
        <end position="535"/>
    </location>
</feature>
<reference evidence="7" key="1">
    <citation type="journal article" date="2020" name="Fungal Divers.">
        <title>Resolving the Mortierellaceae phylogeny through synthesis of multi-gene phylogenetics and phylogenomics.</title>
        <authorList>
            <person name="Vandepol N."/>
            <person name="Liber J."/>
            <person name="Desiro A."/>
            <person name="Na H."/>
            <person name="Kennedy M."/>
            <person name="Barry K."/>
            <person name="Grigoriev I.V."/>
            <person name="Miller A.N."/>
            <person name="O'Donnell K."/>
            <person name="Stajich J.E."/>
            <person name="Bonito G."/>
        </authorList>
    </citation>
    <scope>NUCLEOTIDE SEQUENCE</scope>
    <source>
        <strain evidence="7">NRRL 6426</strain>
    </source>
</reference>
<keyword evidence="2 4" id="KW-0371">Homeobox</keyword>
<feature type="compositionally biased region" description="Low complexity" evidence="5">
    <location>
        <begin position="160"/>
        <end position="171"/>
    </location>
</feature>
<dbReference type="OrthoDB" id="10056939at2759"/>
<dbReference type="InterPro" id="IPR050224">
    <property type="entry name" value="TALE_homeobox"/>
</dbReference>
<feature type="region of interest" description="Disordered" evidence="5">
    <location>
        <begin position="315"/>
        <end position="376"/>
    </location>
</feature>
<evidence type="ECO:0000256" key="4">
    <source>
        <dbReference type="PROSITE-ProRule" id="PRU00108"/>
    </source>
</evidence>
<feature type="DNA-binding region" description="Homeobox" evidence="4">
    <location>
        <begin position="369"/>
        <end position="431"/>
    </location>
</feature>
<feature type="compositionally biased region" description="Basic and acidic residues" evidence="5">
    <location>
        <begin position="114"/>
        <end position="125"/>
    </location>
</feature>
<dbReference type="SUPFAM" id="SSF46689">
    <property type="entry name" value="Homeodomain-like"/>
    <property type="match status" value="1"/>
</dbReference>
<feature type="compositionally biased region" description="Basic and acidic residues" evidence="5">
    <location>
        <begin position="233"/>
        <end position="251"/>
    </location>
</feature>
<evidence type="ECO:0000313" key="7">
    <source>
        <dbReference type="EMBL" id="KAF9155542.1"/>
    </source>
</evidence>
<feature type="compositionally biased region" description="Polar residues" evidence="5">
    <location>
        <begin position="223"/>
        <end position="232"/>
    </location>
</feature>
<sequence>MDALAKTLSPARVDIHRKRIQRMLQQNSLLWWELVRYTRNLERSERELEREKEQEESSILAASSGTATSQQALSRTMAASSKGSSNSRSQSRSHPYDSIVHRDQNYSTQRPRWHTAETVDYRRFDGPNSSHMDQDDYTEEGAGTGAGAGTMEPGRERLPSKYSSASQSPSPVSTPPPSQQTFDTPMSKQYEEEPLQEESSSAPQYHREYYPHSRRHKHHQEGRSSYSAYPSHQQDHYQPHQRRRYDSEASSHRYPAHLPSAPPPPPSPHPDCRYDSGSATPTTSSSKRLPPMDSNKIDAALNARTTPPTAFAAVATTGGHHSHHIRSTDPAAAAPTTSSTTHAGPSGGASSSTHADPNSNSNGNNVDPNRKRRGNLPKSVTSVLKSWLVQNAIHPYPTEEEKMRLSEATQLSMNQISNWFINARRRILQPILHEAAAAAVAGTDAPVENVLIVRKGKGSRMHVEMEGVVSSHPGGGPSSVHPQHHHPAGHNHHHHNESESNEESASLAPVKSASHSSSPQPQPHNESQPQPILSS</sequence>
<dbReference type="PANTHER" id="PTHR11850">
    <property type="entry name" value="HOMEOBOX PROTEIN TRANSCRIPTION FACTORS"/>
    <property type="match status" value="1"/>
</dbReference>
<gene>
    <name evidence="7" type="ORF">BG015_009518</name>
</gene>
<dbReference type="InterPro" id="IPR009057">
    <property type="entry name" value="Homeodomain-like_sf"/>
</dbReference>
<protein>
    <recommendedName>
        <fullName evidence="6">Homeobox domain-containing protein</fullName>
    </recommendedName>
</protein>
<dbReference type="SMART" id="SM00389">
    <property type="entry name" value="HOX"/>
    <property type="match status" value="1"/>
</dbReference>
<feature type="compositionally biased region" description="Low complexity" evidence="5">
    <location>
        <begin position="328"/>
        <end position="367"/>
    </location>
</feature>
<feature type="compositionally biased region" description="Pro residues" evidence="5">
    <location>
        <begin position="260"/>
        <end position="269"/>
    </location>
</feature>
<dbReference type="InterPro" id="IPR008422">
    <property type="entry name" value="KN_HD"/>
</dbReference>
<dbReference type="GO" id="GO:0006355">
    <property type="term" value="P:regulation of DNA-templated transcription"/>
    <property type="evidence" value="ECO:0007669"/>
    <property type="project" value="InterPro"/>
</dbReference>
<evidence type="ECO:0000259" key="6">
    <source>
        <dbReference type="PROSITE" id="PS50071"/>
    </source>
</evidence>
<dbReference type="Proteomes" id="UP000748756">
    <property type="component" value="Unassembled WGS sequence"/>
</dbReference>
<keyword evidence="1 4" id="KW-0238">DNA-binding</keyword>
<evidence type="ECO:0000256" key="1">
    <source>
        <dbReference type="ARBA" id="ARBA00023125"/>
    </source>
</evidence>
<feature type="region of interest" description="Disordered" evidence="5">
    <location>
        <begin position="48"/>
        <end position="294"/>
    </location>
</feature>
<keyword evidence="8" id="KW-1185">Reference proteome</keyword>
<comment type="caution">
    <text evidence="7">The sequence shown here is derived from an EMBL/GenBank/DDBJ whole genome shotgun (WGS) entry which is preliminary data.</text>
</comment>
<dbReference type="PROSITE" id="PS50071">
    <property type="entry name" value="HOMEOBOX_2"/>
    <property type="match status" value="1"/>
</dbReference>
<dbReference type="GO" id="GO:0003677">
    <property type="term" value="F:DNA binding"/>
    <property type="evidence" value="ECO:0007669"/>
    <property type="project" value="UniProtKB-UniRule"/>
</dbReference>
<feature type="compositionally biased region" description="Low complexity" evidence="5">
    <location>
        <begin position="503"/>
        <end position="535"/>
    </location>
</feature>
<comment type="subcellular location">
    <subcellularLocation>
        <location evidence="4">Nucleus</location>
    </subcellularLocation>
</comment>
<dbReference type="InterPro" id="IPR001356">
    <property type="entry name" value="HD"/>
</dbReference>
<evidence type="ECO:0000313" key="8">
    <source>
        <dbReference type="Proteomes" id="UP000748756"/>
    </source>
</evidence>
<feature type="compositionally biased region" description="Polar residues" evidence="5">
    <location>
        <begin position="277"/>
        <end position="287"/>
    </location>
</feature>
<feature type="domain" description="Homeobox" evidence="6">
    <location>
        <begin position="367"/>
        <end position="430"/>
    </location>
</feature>
<keyword evidence="3 4" id="KW-0539">Nucleus</keyword>
<proteinExistence type="predicted"/>
<name>A0A9P5VER0_9FUNG</name>
<accession>A0A9P5VER0</accession>
<feature type="compositionally biased region" description="Basic residues" evidence="5">
    <location>
        <begin position="482"/>
        <end position="495"/>
    </location>
</feature>
<dbReference type="AlphaFoldDB" id="A0A9P5VER0"/>
<dbReference type="EMBL" id="JAAAUQ010000062">
    <property type="protein sequence ID" value="KAF9155542.1"/>
    <property type="molecule type" value="Genomic_DNA"/>
</dbReference>
<evidence type="ECO:0000256" key="5">
    <source>
        <dbReference type="SAM" id="MobiDB-lite"/>
    </source>
</evidence>
<dbReference type="CDD" id="cd00086">
    <property type="entry name" value="homeodomain"/>
    <property type="match status" value="1"/>
</dbReference>
<dbReference type="Gene3D" id="1.10.10.60">
    <property type="entry name" value="Homeodomain-like"/>
    <property type="match status" value="1"/>
</dbReference>
<feature type="compositionally biased region" description="Low complexity" evidence="5">
    <location>
        <begin position="57"/>
        <end position="93"/>
    </location>
</feature>
<organism evidence="7 8">
    <name type="scientific">Linnemannia schmuckeri</name>
    <dbReference type="NCBI Taxonomy" id="64567"/>
    <lineage>
        <taxon>Eukaryota</taxon>
        <taxon>Fungi</taxon>
        <taxon>Fungi incertae sedis</taxon>
        <taxon>Mucoromycota</taxon>
        <taxon>Mortierellomycotina</taxon>
        <taxon>Mortierellomycetes</taxon>
        <taxon>Mortierellales</taxon>
        <taxon>Mortierellaceae</taxon>
        <taxon>Linnemannia</taxon>
    </lineage>
</organism>
<evidence type="ECO:0000256" key="2">
    <source>
        <dbReference type="ARBA" id="ARBA00023155"/>
    </source>
</evidence>
<evidence type="ECO:0000256" key="3">
    <source>
        <dbReference type="ARBA" id="ARBA00023242"/>
    </source>
</evidence>
<dbReference type="Pfam" id="PF05920">
    <property type="entry name" value="Homeobox_KN"/>
    <property type="match status" value="1"/>
</dbReference>